<keyword evidence="2" id="KW-0472">Membrane</keyword>
<name>K9P4N2_CYAGP</name>
<dbReference type="RefSeq" id="WP_015107977.1">
    <property type="nucleotide sequence ID" value="NC_019675.1"/>
</dbReference>
<proteinExistence type="predicted"/>
<evidence type="ECO:0000256" key="2">
    <source>
        <dbReference type="SAM" id="Phobius"/>
    </source>
</evidence>
<keyword evidence="2" id="KW-0812">Transmembrane</keyword>
<dbReference type="AlphaFoldDB" id="K9P4N2"/>
<evidence type="ECO:0000313" key="4">
    <source>
        <dbReference type="Proteomes" id="UP000010388"/>
    </source>
</evidence>
<dbReference type="Proteomes" id="UP000010388">
    <property type="component" value="Chromosome"/>
</dbReference>
<dbReference type="eggNOG" id="ENOG502ZQ58">
    <property type="taxonomic scope" value="Bacteria"/>
</dbReference>
<feature type="compositionally biased region" description="Pro residues" evidence="1">
    <location>
        <begin position="22"/>
        <end position="32"/>
    </location>
</feature>
<organism evidence="3 4">
    <name type="scientific">Cyanobium gracile (strain ATCC 27147 / PCC 6307)</name>
    <dbReference type="NCBI Taxonomy" id="292564"/>
    <lineage>
        <taxon>Bacteria</taxon>
        <taxon>Bacillati</taxon>
        <taxon>Cyanobacteriota</taxon>
        <taxon>Cyanophyceae</taxon>
        <taxon>Synechococcales</taxon>
        <taxon>Prochlorococcaceae</taxon>
        <taxon>Cyanobium</taxon>
    </lineage>
</organism>
<feature type="transmembrane region" description="Helical" evidence="2">
    <location>
        <begin position="37"/>
        <end position="56"/>
    </location>
</feature>
<reference evidence="4" key="1">
    <citation type="journal article" date="2013" name="Proc. Natl. Acad. Sci. U.S.A.">
        <title>Improving the coverage of the cyanobacterial phylum using diversity-driven genome sequencing.</title>
        <authorList>
            <person name="Shih P.M."/>
            <person name="Wu D."/>
            <person name="Latifi A."/>
            <person name="Axen S.D."/>
            <person name="Fewer D.P."/>
            <person name="Talla E."/>
            <person name="Calteau A."/>
            <person name="Cai F."/>
            <person name="Tandeau de Marsac N."/>
            <person name="Rippka R."/>
            <person name="Herdman M."/>
            <person name="Sivonen K."/>
            <person name="Coursin T."/>
            <person name="Laurent T."/>
            <person name="Goodwin L."/>
            <person name="Nolan M."/>
            <person name="Davenport K.W."/>
            <person name="Han C.S."/>
            <person name="Rubin E.M."/>
            <person name="Eisen J.A."/>
            <person name="Woyke T."/>
            <person name="Gugger M."/>
            <person name="Kerfeld C.A."/>
        </authorList>
    </citation>
    <scope>NUCLEOTIDE SEQUENCE [LARGE SCALE GENOMIC DNA]</scope>
    <source>
        <strain evidence="4">ATCC 27147 / PCC 6307</strain>
    </source>
</reference>
<protein>
    <submittedName>
        <fullName evidence="3">Uncharacterized protein</fullName>
    </submittedName>
</protein>
<feature type="region of interest" description="Disordered" evidence="1">
    <location>
        <begin position="1"/>
        <end position="32"/>
    </location>
</feature>
<evidence type="ECO:0000256" key="1">
    <source>
        <dbReference type="SAM" id="MobiDB-lite"/>
    </source>
</evidence>
<dbReference type="KEGG" id="cgc:Cyagr_0324"/>
<evidence type="ECO:0000313" key="3">
    <source>
        <dbReference type="EMBL" id="AFY27519.1"/>
    </source>
</evidence>
<keyword evidence="2" id="KW-1133">Transmembrane helix</keyword>
<dbReference type="EMBL" id="CP003495">
    <property type="protein sequence ID" value="AFY27519.1"/>
    <property type="molecule type" value="Genomic_DNA"/>
</dbReference>
<sequence>MGQDRGRMVSITDREDDGSRRSPPPTPPVPGPPLWTSWLQIGLSTTLAVLFVVILAKTREQSQLLMRLEQRLQGLENSRALDRTSVLEEQQRAMVGRLQTLEAGAQRLEALEQQQDQWRSALADLQGRAVRRPQRDPDPFPAAPMPSAGSGGRPGQAPADRGDGGGVLRPPPVGSP</sequence>
<dbReference type="STRING" id="292564.Cyagr_0324"/>
<gene>
    <name evidence="3" type="ordered locus">Cyagr_0324</name>
</gene>
<feature type="region of interest" description="Disordered" evidence="1">
    <location>
        <begin position="127"/>
        <end position="176"/>
    </location>
</feature>
<accession>K9P4N2</accession>
<dbReference type="HOGENOM" id="CLU_1522719_0_0_3"/>